<evidence type="ECO:0008006" key="4">
    <source>
        <dbReference type="Google" id="ProtNLM"/>
    </source>
</evidence>
<dbReference type="AlphaFoldDB" id="A0A5C7FVN3"/>
<comment type="caution">
    <text evidence="2">The sequence shown here is derived from an EMBL/GenBank/DDBJ whole genome shotgun (WGS) entry which is preliminary data.</text>
</comment>
<dbReference type="OrthoDB" id="1493917at2"/>
<organism evidence="2 3">
    <name type="scientific">Neolewinella aurantiaca</name>
    <dbReference type="NCBI Taxonomy" id="2602767"/>
    <lineage>
        <taxon>Bacteria</taxon>
        <taxon>Pseudomonadati</taxon>
        <taxon>Bacteroidota</taxon>
        <taxon>Saprospiria</taxon>
        <taxon>Saprospirales</taxon>
        <taxon>Lewinellaceae</taxon>
        <taxon>Neolewinella</taxon>
    </lineage>
</organism>
<reference evidence="2 3" key="1">
    <citation type="submission" date="2019-08" db="EMBL/GenBank/DDBJ databases">
        <title>Lewinella sp. strain SSH13 Genome sequencing and assembly.</title>
        <authorList>
            <person name="Kim I."/>
        </authorList>
    </citation>
    <scope>NUCLEOTIDE SEQUENCE [LARGE SCALE GENOMIC DNA]</scope>
    <source>
        <strain evidence="2 3">SSH13</strain>
    </source>
</reference>
<dbReference type="EMBL" id="VOXD01000012">
    <property type="protein sequence ID" value="TXF89657.1"/>
    <property type="molecule type" value="Genomic_DNA"/>
</dbReference>
<protein>
    <recommendedName>
        <fullName evidence="4">Outer membrane protein beta-barrel domain-containing protein</fullName>
    </recommendedName>
</protein>
<dbReference type="RefSeq" id="WP_147930487.1">
    <property type="nucleotide sequence ID" value="NZ_VOXD01000012.1"/>
</dbReference>
<feature type="chain" id="PRO_5023073066" description="Outer membrane protein beta-barrel domain-containing protein" evidence="1">
    <location>
        <begin position="20"/>
        <end position="233"/>
    </location>
</feature>
<name>A0A5C7FVN3_9BACT</name>
<keyword evidence="1" id="KW-0732">Signal</keyword>
<evidence type="ECO:0000313" key="3">
    <source>
        <dbReference type="Proteomes" id="UP000321907"/>
    </source>
</evidence>
<proteinExistence type="predicted"/>
<keyword evidence="3" id="KW-1185">Reference proteome</keyword>
<evidence type="ECO:0000313" key="2">
    <source>
        <dbReference type="EMBL" id="TXF89657.1"/>
    </source>
</evidence>
<accession>A0A5C7FVN3</accession>
<sequence>MKLSLLTALALCISHSLFAQQDDSPLNFSTPEETHIVQRGLSIHVMPASVVNFLPRLRAGIEYKPSRFGFLIDVEHGSDFTQGLIGMPNNTDYNFIGIRPEIRFDPIPTFTPFYVGIEVPVTEVRRRKDGDFDAADGRRLRVEDALQDRFRVSVIAKFGIRHIAWERMMLDVYFGFGGAKRNVTYSDAARTTTAPEEFLHVDQLFSDDLYDEGTRYVPELAAGVRMGYWFGRK</sequence>
<gene>
    <name evidence="2" type="ORF">FUA23_09410</name>
</gene>
<dbReference type="Proteomes" id="UP000321907">
    <property type="component" value="Unassembled WGS sequence"/>
</dbReference>
<evidence type="ECO:0000256" key="1">
    <source>
        <dbReference type="SAM" id="SignalP"/>
    </source>
</evidence>
<feature type="signal peptide" evidence="1">
    <location>
        <begin position="1"/>
        <end position="19"/>
    </location>
</feature>